<dbReference type="EMBL" id="SWBR01000002">
    <property type="protein sequence ID" value="TKC10151.1"/>
    <property type="molecule type" value="Genomic_DNA"/>
</dbReference>
<name>A0A4U1CQ10_9SPHI</name>
<sequence length="184" mass="20618">MIKKALNLSVVIAGLLLFSCKGKNQNENLAETNVKKPPTISKTKIYKSRFTSIMDVIVTETLTLDLNEKGDGGEFKSSVIYPKGSMYEGEKLKNINSTGSFMVKESEKYGTIYVLNNGQPLENCFQVLDQNLNQLWSENGDMTGSVYYQINDVNTGVPISETREATPLSKEQKAENERLKKNFK</sequence>
<evidence type="ECO:0000256" key="1">
    <source>
        <dbReference type="SAM" id="MobiDB-lite"/>
    </source>
</evidence>
<accession>A0A4U1CQ10</accession>
<dbReference type="AlphaFoldDB" id="A0A4U1CQ10"/>
<gene>
    <name evidence="2" type="ORF">FA048_08085</name>
</gene>
<evidence type="ECO:0000313" key="3">
    <source>
        <dbReference type="Proteomes" id="UP000309488"/>
    </source>
</evidence>
<feature type="compositionally biased region" description="Basic and acidic residues" evidence="1">
    <location>
        <begin position="170"/>
        <end position="184"/>
    </location>
</feature>
<comment type="caution">
    <text evidence="2">The sequence shown here is derived from an EMBL/GenBank/DDBJ whole genome shotgun (WGS) entry which is preliminary data.</text>
</comment>
<reference evidence="2 3" key="1">
    <citation type="submission" date="2019-04" db="EMBL/GenBank/DDBJ databases">
        <title>Pedobacter sp. RP-3-22 sp. nov., isolated from Arctic soil.</title>
        <authorList>
            <person name="Dahal R.H."/>
            <person name="Kim D.-U."/>
        </authorList>
    </citation>
    <scope>NUCLEOTIDE SEQUENCE [LARGE SCALE GENOMIC DNA]</scope>
    <source>
        <strain evidence="2 3">RP-3-22</strain>
    </source>
</reference>
<feature type="region of interest" description="Disordered" evidence="1">
    <location>
        <begin position="162"/>
        <end position="184"/>
    </location>
</feature>
<protein>
    <recommendedName>
        <fullName evidence="4">Lipoprotein</fullName>
    </recommendedName>
</protein>
<evidence type="ECO:0008006" key="4">
    <source>
        <dbReference type="Google" id="ProtNLM"/>
    </source>
</evidence>
<dbReference type="Proteomes" id="UP000309488">
    <property type="component" value="Unassembled WGS sequence"/>
</dbReference>
<organism evidence="2 3">
    <name type="scientific">Pedobacter polaris</name>
    <dbReference type="NCBI Taxonomy" id="2571273"/>
    <lineage>
        <taxon>Bacteria</taxon>
        <taxon>Pseudomonadati</taxon>
        <taxon>Bacteroidota</taxon>
        <taxon>Sphingobacteriia</taxon>
        <taxon>Sphingobacteriales</taxon>
        <taxon>Sphingobacteriaceae</taxon>
        <taxon>Pedobacter</taxon>
    </lineage>
</organism>
<dbReference type="RefSeq" id="WP_136839725.1">
    <property type="nucleotide sequence ID" value="NZ_SWBR01000002.1"/>
</dbReference>
<evidence type="ECO:0000313" key="2">
    <source>
        <dbReference type="EMBL" id="TKC10151.1"/>
    </source>
</evidence>
<dbReference type="PROSITE" id="PS51257">
    <property type="entry name" value="PROKAR_LIPOPROTEIN"/>
    <property type="match status" value="1"/>
</dbReference>
<keyword evidence="3" id="KW-1185">Reference proteome</keyword>
<proteinExistence type="predicted"/>